<keyword evidence="2" id="KW-0119">Carbohydrate metabolism</keyword>
<keyword evidence="1" id="KW-0378">Hydrolase</keyword>
<dbReference type="Pfam" id="PF00331">
    <property type="entry name" value="Glyco_hydro_10"/>
    <property type="match status" value="1"/>
</dbReference>
<dbReference type="GO" id="GO:0004553">
    <property type="term" value="F:hydrolase activity, hydrolyzing O-glycosyl compounds"/>
    <property type="evidence" value="ECO:0007669"/>
    <property type="project" value="InterPro"/>
</dbReference>
<keyword evidence="3" id="KW-0624">Polysaccharide degradation</keyword>
<proteinExistence type="predicted"/>
<sequence>MRESRRNFVKKGLMASAAFTTLPLIDKSSNIFAQTNRELSIKSYPHEWMGETTWVYLADENVDPFKSTVRFNQGSVVIDELDSIKGKRFSINALWFVEGFGNVVLDATNGGKLYSVDDFPSDSNLNYEFALSRVVRNREVKKRYELLGTKFSSEVEHLVNLGEDLCNDAKQKLGNGPKSGEVANRALNYILWAGEKIELEHARQQIEIQKRTDKVYFGCESRQYIWAKSEDLTKRFVELFNFATVTHYIWDTWYPLFEPKEGDHKFGIKDDIVGWLEDYNITIEGRPLFWFHPTVTPDWLKNKNFSQLKDYVKRHTETVVGHYGNKLESWEVVNEYHDWGNIHNHTPAQISEITKLACDTVKEVNPNVKRLINNCCPWAEYAARGRYARSREDADRPLRSPRKFLEDIINDGVDFDILGIQIYFPQRDLSDIVRLLERLDKFNKPIYITEIGASAGYYDQAIKLDEMKIEDAPYQWHRRWDEELQADWLEEVYTLYYARKNVKAINWYDFSDFRPFIRNGGLVREDASPKRSFYRLKELLDKWGRLPKS</sequence>
<dbReference type="SMART" id="SM00633">
    <property type="entry name" value="Glyco_10"/>
    <property type="match status" value="1"/>
</dbReference>
<protein>
    <recommendedName>
        <fullName evidence="4">GH10 domain-containing protein</fullName>
    </recommendedName>
</protein>
<dbReference type="EMBL" id="LNQE01000373">
    <property type="protein sequence ID" value="KUG27029.1"/>
    <property type="molecule type" value="Genomic_DNA"/>
</dbReference>
<evidence type="ECO:0000256" key="2">
    <source>
        <dbReference type="ARBA" id="ARBA00023277"/>
    </source>
</evidence>
<gene>
    <name evidence="5" type="ORF">ASZ90_003134</name>
</gene>
<evidence type="ECO:0000256" key="1">
    <source>
        <dbReference type="ARBA" id="ARBA00022801"/>
    </source>
</evidence>
<dbReference type="PANTHER" id="PTHR31490">
    <property type="entry name" value="GLYCOSYL HYDROLASE"/>
    <property type="match status" value="1"/>
</dbReference>
<evidence type="ECO:0000259" key="4">
    <source>
        <dbReference type="PROSITE" id="PS51760"/>
    </source>
</evidence>
<evidence type="ECO:0000313" key="5">
    <source>
        <dbReference type="EMBL" id="KUG27029.1"/>
    </source>
</evidence>
<dbReference type="SUPFAM" id="SSF51445">
    <property type="entry name" value="(Trans)glycosidases"/>
    <property type="match status" value="1"/>
</dbReference>
<dbReference type="GO" id="GO:0000272">
    <property type="term" value="P:polysaccharide catabolic process"/>
    <property type="evidence" value="ECO:0007669"/>
    <property type="project" value="UniProtKB-KW"/>
</dbReference>
<organism evidence="5">
    <name type="scientific">hydrocarbon metagenome</name>
    <dbReference type="NCBI Taxonomy" id="938273"/>
    <lineage>
        <taxon>unclassified sequences</taxon>
        <taxon>metagenomes</taxon>
        <taxon>ecological metagenomes</taxon>
    </lineage>
</organism>
<dbReference type="PROSITE" id="PS51760">
    <property type="entry name" value="GH10_2"/>
    <property type="match status" value="1"/>
</dbReference>
<feature type="domain" description="GH10" evidence="4">
    <location>
        <begin position="220"/>
        <end position="539"/>
    </location>
</feature>
<dbReference type="InterPro" id="IPR044846">
    <property type="entry name" value="GH10"/>
</dbReference>
<dbReference type="InterPro" id="IPR017853">
    <property type="entry name" value="GH"/>
</dbReference>
<dbReference type="InterPro" id="IPR001000">
    <property type="entry name" value="GH10_dom"/>
</dbReference>
<name>A0A0W8G1Q4_9ZZZZ</name>
<comment type="caution">
    <text evidence="5">The sequence shown here is derived from an EMBL/GenBank/DDBJ whole genome shotgun (WGS) entry which is preliminary data.</text>
</comment>
<accession>A0A0W8G1Q4</accession>
<evidence type="ECO:0000256" key="3">
    <source>
        <dbReference type="ARBA" id="ARBA00023326"/>
    </source>
</evidence>
<reference evidence="5" key="1">
    <citation type="journal article" date="2015" name="Proc. Natl. Acad. Sci. U.S.A.">
        <title>Networks of energetic and metabolic interactions define dynamics in microbial communities.</title>
        <authorList>
            <person name="Embree M."/>
            <person name="Liu J.K."/>
            <person name="Al-Bassam M.M."/>
            <person name="Zengler K."/>
        </authorList>
    </citation>
    <scope>NUCLEOTIDE SEQUENCE</scope>
</reference>
<dbReference type="PANTHER" id="PTHR31490:SF1">
    <property type="entry name" value="ENDO-1,4-BETA-XYLANASE 1"/>
    <property type="match status" value="1"/>
</dbReference>
<dbReference type="Gene3D" id="3.20.20.80">
    <property type="entry name" value="Glycosidases"/>
    <property type="match status" value="1"/>
</dbReference>
<dbReference type="AlphaFoldDB" id="A0A0W8G1Q4"/>